<dbReference type="EMBL" id="KX397280">
    <property type="protein sequence ID" value="ANS06201.1"/>
    <property type="molecule type" value="Genomic_DNA"/>
</dbReference>
<dbReference type="KEGG" id="vg:54976441"/>
<organism evidence="1 2">
    <name type="scientific">Phage MedPE-SWcel-C56</name>
    <dbReference type="NCBI Taxonomy" id="1871314"/>
    <lineage>
        <taxon>Viruses</taxon>
        <taxon>Duplodnaviria</taxon>
        <taxon>Heunggongvirae</taxon>
        <taxon>Uroviricota</taxon>
        <taxon>Caudoviricetes</taxon>
        <taxon>Autographivirales</taxon>
        <taxon>Kafavirus</taxon>
        <taxon>Kafavirus SWcelC56</taxon>
    </lineage>
</organism>
<keyword evidence="2" id="KW-1185">Reference proteome</keyword>
<name>A0A1B1IY00_9CAUD</name>
<protein>
    <submittedName>
        <fullName evidence="1">Uncharacterized protein</fullName>
    </submittedName>
</protein>
<evidence type="ECO:0000313" key="1">
    <source>
        <dbReference type="EMBL" id="ANS06201.1"/>
    </source>
</evidence>
<evidence type="ECO:0000313" key="2">
    <source>
        <dbReference type="Proteomes" id="UP000222126"/>
    </source>
</evidence>
<dbReference type="RefSeq" id="YP_009786365.1">
    <property type="nucleotide sequence ID" value="NC_047768.1"/>
</dbReference>
<proteinExistence type="predicted"/>
<sequence>MGYVSQCIEHSQMHFVAPGTKLVAIGTRNVPELEFGAVYTANRVEEGIFTSRPFVEVEGRYGPYMCHLSRFEFAEAPDV</sequence>
<dbReference type="Proteomes" id="UP000222126">
    <property type="component" value="Segment"/>
</dbReference>
<dbReference type="GeneID" id="54976441"/>
<reference evidence="1 2" key="1">
    <citation type="submission" date="2016-06" db="EMBL/GenBank/DDBJ databases">
        <title>Not all particles are equal: the selective enrichment of particle-associated bacteria from the Mediterranean Sea.</title>
        <authorList>
            <person name="Lopez-Perez M."/>
            <person name="Kimes N.E."/>
            <person name="Haro-Moreno J.M."/>
            <person name="Rodriguez-Valera F."/>
        </authorList>
    </citation>
    <scope>NUCLEOTIDE SEQUENCE [LARGE SCALE GENOMIC DNA]</scope>
</reference>
<accession>A0A1B1IY00</accession>